<dbReference type="Pfam" id="PF09012">
    <property type="entry name" value="FeoC"/>
    <property type="match status" value="1"/>
</dbReference>
<dbReference type="EMBL" id="CP021255">
    <property type="protein sequence ID" value="AVD71352.1"/>
    <property type="molecule type" value="Genomic_DNA"/>
</dbReference>
<reference evidence="2 3" key="1">
    <citation type="journal article" date="2018" name="MBio">
        <title>Insights into the evolution of host association through the isolation and characterization of a novel human periodontal pathobiont, Desulfobulbus oralis.</title>
        <authorList>
            <person name="Cross K.L."/>
            <person name="Chirania P."/>
            <person name="Xiong W."/>
            <person name="Beall C.J."/>
            <person name="Elkins J.G."/>
            <person name="Giannone R.J."/>
            <person name="Griffen A.L."/>
            <person name="Guss A.M."/>
            <person name="Hettich R.L."/>
            <person name="Joshi S.S."/>
            <person name="Mokrzan E.M."/>
            <person name="Martin R.K."/>
            <person name="Zhulin I.B."/>
            <person name="Leys E.J."/>
            <person name="Podar M."/>
        </authorList>
    </citation>
    <scope>NUCLEOTIDE SEQUENCE [LARGE SCALE GENOMIC DNA]</scope>
    <source>
        <strain evidence="2 3">ORNL</strain>
    </source>
</reference>
<protein>
    <recommendedName>
        <fullName evidence="1">Transcriptional regulator HTH-type FeoC domain-containing protein</fullName>
    </recommendedName>
</protein>
<evidence type="ECO:0000313" key="2">
    <source>
        <dbReference type="EMBL" id="AVD71352.1"/>
    </source>
</evidence>
<evidence type="ECO:0000259" key="1">
    <source>
        <dbReference type="Pfam" id="PF09012"/>
    </source>
</evidence>
<organism evidence="2 3">
    <name type="scientific">Desulfobulbus oralis</name>
    <dbReference type="NCBI Taxonomy" id="1986146"/>
    <lineage>
        <taxon>Bacteria</taxon>
        <taxon>Pseudomonadati</taxon>
        <taxon>Thermodesulfobacteriota</taxon>
        <taxon>Desulfobulbia</taxon>
        <taxon>Desulfobulbales</taxon>
        <taxon>Desulfobulbaceae</taxon>
        <taxon>Desulfobulbus</taxon>
    </lineage>
</organism>
<feature type="domain" description="Transcriptional regulator HTH-type FeoC" evidence="1">
    <location>
        <begin position="7"/>
        <end position="73"/>
    </location>
</feature>
<dbReference type="InterPro" id="IPR036390">
    <property type="entry name" value="WH_DNA-bd_sf"/>
</dbReference>
<dbReference type="AlphaFoldDB" id="A0A2L1GNW0"/>
<gene>
    <name evidence="2" type="ORF">CAY53_07635</name>
</gene>
<dbReference type="Proteomes" id="UP000239867">
    <property type="component" value="Chromosome"/>
</dbReference>
<name>A0A2L1GNW0_9BACT</name>
<keyword evidence="3" id="KW-1185">Reference proteome</keyword>
<dbReference type="InterPro" id="IPR015102">
    <property type="entry name" value="Tscrpt_reg_HTH_FeoC"/>
</dbReference>
<dbReference type="SUPFAM" id="SSF46785">
    <property type="entry name" value="Winged helix' DNA-binding domain"/>
    <property type="match status" value="1"/>
</dbReference>
<sequence>MRRFMDLIQVKKYLQERRAVTLKDVSTHFNQNADTVRPLLDTWVGKGKVKRVVGKSCGKGCCQCDPDTLEVYEWIGASIEGEGEKP</sequence>
<proteinExistence type="predicted"/>
<dbReference type="KEGG" id="deo:CAY53_07635"/>
<accession>A0A2L1GNW0</accession>
<dbReference type="Gene3D" id="1.10.10.10">
    <property type="entry name" value="Winged helix-like DNA-binding domain superfamily/Winged helix DNA-binding domain"/>
    <property type="match status" value="1"/>
</dbReference>
<evidence type="ECO:0000313" key="3">
    <source>
        <dbReference type="Proteomes" id="UP000239867"/>
    </source>
</evidence>
<dbReference type="InterPro" id="IPR036388">
    <property type="entry name" value="WH-like_DNA-bd_sf"/>
</dbReference>